<dbReference type="InterPro" id="IPR012334">
    <property type="entry name" value="Pectin_lyas_fold"/>
</dbReference>
<evidence type="ECO:0000313" key="3">
    <source>
        <dbReference type="Proteomes" id="UP001521150"/>
    </source>
</evidence>
<dbReference type="SMART" id="SM00710">
    <property type="entry name" value="PbH1"/>
    <property type="match status" value="4"/>
</dbReference>
<dbReference type="InterPro" id="IPR011050">
    <property type="entry name" value="Pectin_lyase_fold/virulence"/>
</dbReference>
<dbReference type="Pfam" id="PF13229">
    <property type="entry name" value="Beta_helix"/>
    <property type="match status" value="1"/>
</dbReference>
<evidence type="ECO:0000313" key="2">
    <source>
        <dbReference type="EMBL" id="MCE7002642.1"/>
    </source>
</evidence>
<evidence type="ECO:0000259" key="1">
    <source>
        <dbReference type="Pfam" id="PF13229"/>
    </source>
</evidence>
<reference evidence="2 3" key="1">
    <citation type="submission" date="2021-12" db="EMBL/GenBank/DDBJ databases">
        <title>Genome sequence of Kibdelosporangium philippinense ATCC 49844.</title>
        <authorList>
            <person name="Fedorov E.A."/>
            <person name="Omeragic M."/>
            <person name="Shalygina K.F."/>
            <person name="Maclea K.S."/>
        </authorList>
    </citation>
    <scope>NUCLEOTIDE SEQUENCE [LARGE SCALE GENOMIC DNA]</scope>
    <source>
        <strain evidence="2 3">ATCC 49844</strain>
    </source>
</reference>
<dbReference type="InterPro" id="IPR006626">
    <property type="entry name" value="PbH1"/>
</dbReference>
<protein>
    <submittedName>
        <fullName evidence="2">Right-handed parallel beta-helix repeat-containing protein</fullName>
    </submittedName>
</protein>
<keyword evidence="3" id="KW-1185">Reference proteome</keyword>
<comment type="caution">
    <text evidence="2">The sequence shown here is derived from an EMBL/GenBank/DDBJ whole genome shotgun (WGS) entry which is preliminary data.</text>
</comment>
<gene>
    <name evidence="2" type="ORF">LWC34_07320</name>
</gene>
<dbReference type="InterPro" id="IPR039448">
    <property type="entry name" value="Beta_helix"/>
</dbReference>
<dbReference type="Gene3D" id="2.160.20.10">
    <property type="entry name" value="Single-stranded right-handed beta-helix, Pectin lyase-like"/>
    <property type="match status" value="1"/>
</dbReference>
<accession>A0ABS8Z574</accession>
<dbReference type="Proteomes" id="UP001521150">
    <property type="component" value="Unassembled WGS sequence"/>
</dbReference>
<dbReference type="RefSeq" id="WP_233723971.1">
    <property type="nucleotide sequence ID" value="NZ_JAJVCN010000001.1"/>
</dbReference>
<organism evidence="2 3">
    <name type="scientific">Kibdelosporangium philippinense</name>
    <dbReference type="NCBI Taxonomy" id="211113"/>
    <lineage>
        <taxon>Bacteria</taxon>
        <taxon>Bacillati</taxon>
        <taxon>Actinomycetota</taxon>
        <taxon>Actinomycetes</taxon>
        <taxon>Pseudonocardiales</taxon>
        <taxon>Pseudonocardiaceae</taxon>
        <taxon>Kibdelosporangium</taxon>
    </lineage>
</organism>
<proteinExistence type="predicted"/>
<sequence>MARGLTGVTIEDIVIDTAGDGIVLENCHNVTIARVTVNTCDGDGIRVIDSSGIAIIDCVIYGYDTGSCADGTFRCRTAWPRGGINVIGSRDVTVSTVVFEHCRGLLLDTVDDVSVCGVSMTDICGDPLTLRGRGRRLDLSEIDVRNVMSGPRAVKPDAVAAERPGQGA</sequence>
<feature type="domain" description="Right handed beta helix" evidence="1">
    <location>
        <begin position="7"/>
        <end position="113"/>
    </location>
</feature>
<dbReference type="SUPFAM" id="SSF51126">
    <property type="entry name" value="Pectin lyase-like"/>
    <property type="match status" value="1"/>
</dbReference>
<dbReference type="EMBL" id="JAJVCN010000001">
    <property type="protein sequence ID" value="MCE7002642.1"/>
    <property type="molecule type" value="Genomic_DNA"/>
</dbReference>
<name>A0ABS8Z574_9PSEU</name>